<sequence length="218" mass="23953">MMKVSLLQPFLLALAVVHVAHGYPNGPPVKACTSMYPSGHKVDAQTSDPPYELLVSSNTVQLGQDVTVTLKMKTDHDPAYPYFEGVFVQARMANCMSDLPIGTFSVPENDPFLRVMDCHADRPMSAVSHKNHTHQTEKMFTWTAPTSEPGRIYFRATVVKNTETFWTNVYSPYLEDDTDDSNVPGKYCEVQSTVGSASSLAAVTSLVVAAVITSLQLF</sequence>
<keyword evidence="4" id="KW-0929">Antimicrobial</keyword>
<evidence type="ECO:0000256" key="3">
    <source>
        <dbReference type="ARBA" id="ARBA00022525"/>
    </source>
</evidence>
<keyword evidence="3" id="KW-0964">Secreted</keyword>
<feature type="domain" description="Reelin" evidence="10">
    <location>
        <begin position="17"/>
        <end position="201"/>
    </location>
</feature>
<keyword evidence="8" id="KW-0044">Antibiotic</keyword>
<feature type="signal peptide" evidence="9">
    <location>
        <begin position="1"/>
        <end position="22"/>
    </location>
</feature>
<dbReference type="Gene3D" id="2.60.40.4060">
    <property type="entry name" value="Reeler domain"/>
    <property type="match status" value="1"/>
</dbReference>
<dbReference type="InterPro" id="IPR002861">
    <property type="entry name" value="Reeler_dom"/>
</dbReference>
<evidence type="ECO:0000313" key="11">
    <source>
        <dbReference type="EMBL" id="KAK7100442.1"/>
    </source>
</evidence>
<comment type="similarity">
    <text evidence="2">Belongs to the insect defense protein family.</text>
</comment>
<organism evidence="11 12">
    <name type="scientific">Littorina saxatilis</name>
    <dbReference type="NCBI Taxonomy" id="31220"/>
    <lineage>
        <taxon>Eukaryota</taxon>
        <taxon>Metazoa</taxon>
        <taxon>Spiralia</taxon>
        <taxon>Lophotrochozoa</taxon>
        <taxon>Mollusca</taxon>
        <taxon>Gastropoda</taxon>
        <taxon>Caenogastropoda</taxon>
        <taxon>Littorinimorpha</taxon>
        <taxon>Littorinoidea</taxon>
        <taxon>Littorinidae</taxon>
        <taxon>Littorina</taxon>
    </lineage>
</organism>
<comment type="subcellular location">
    <subcellularLocation>
        <location evidence="1">Secreted</location>
    </subcellularLocation>
</comment>
<feature type="chain" id="PRO_5042967406" description="Reelin domain-containing protein" evidence="9">
    <location>
        <begin position="23"/>
        <end position="218"/>
    </location>
</feature>
<dbReference type="AlphaFoldDB" id="A0AAN9GA04"/>
<name>A0AAN9GA04_9CAEN</name>
<keyword evidence="7" id="KW-0391">Immunity</keyword>
<evidence type="ECO:0000256" key="1">
    <source>
        <dbReference type="ARBA" id="ARBA00004613"/>
    </source>
</evidence>
<evidence type="ECO:0000256" key="2">
    <source>
        <dbReference type="ARBA" id="ARBA00008501"/>
    </source>
</evidence>
<dbReference type="Proteomes" id="UP001374579">
    <property type="component" value="Unassembled WGS sequence"/>
</dbReference>
<dbReference type="FunFam" id="2.60.40.4060:FF:000003">
    <property type="entry name" value="Ferric chelate reductase 1"/>
    <property type="match status" value="1"/>
</dbReference>
<dbReference type="Pfam" id="PF02014">
    <property type="entry name" value="Reeler"/>
    <property type="match status" value="1"/>
</dbReference>
<protein>
    <recommendedName>
        <fullName evidence="10">Reelin domain-containing protein</fullName>
    </recommendedName>
</protein>
<evidence type="ECO:0000256" key="7">
    <source>
        <dbReference type="ARBA" id="ARBA00022859"/>
    </source>
</evidence>
<gene>
    <name evidence="11" type="ORF">V1264_023401</name>
</gene>
<comment type="caution">
    <text evidence="11">The sequence shown here is derived from an EMBL/GenBank/DDBJ whole genome shotgun (WGS) entry which is preliminary data.</text>
</comment>
<dbReference type="PANTHER" id="PTHR45828:SF9">
    <property type="entry name" value="CELL WALL INTEGRITY AND STRESS RESPONSE COMPONENT 4-LIKE-RELATED"/>
    <property type="match status" value="1"/>
</dbReference>
<evidence type="ECO:0000256" key="6">
    <source>
        <dbReference type="ARBA" id="ARBA00022729"/>
    </source>
</evidence>
<dbReference type="PROSITE" id="PS51019">
    <property type="entry name" value="REELIN"/>
    <property type="match status" value="1"/>
</dbReference>
<reference evidence="11 12" key="1">
    <citation type="submission" date="2024-02" db="EMBL/GenBank/DDBJ databases">
        <title>Chromosome-scale genome assembly of the rough periwinkle Littorina saxatilis.</title>
        <authorList>
            <person name="De Jode A."/>
            <person name="Faria R."/>
            <person name="Formenti G."/>
            <person name="Sims Y."/>
            <person name="Smith T.P."/>
            <person name="Tracey A."/>
            <person name="Wood J.M.D."/>
            <person name="Zagrodzka Z.B."/>
            <person name="Johannesson K."/>
            <person name="Butlin R.K."/>
            <person name="Leder E.H."/>
        </authorList>
    </citation>
    <scope>NUCLEOTIDE SEQUENCE [LARGE SCALE GENOMIC DNA]</scope>
    <source>
        <strain evidence="11">Snail1</strain>
        <tissue evidence="11">Muscle</tissue>
    </source>
</reference>
<accession>A0AAN9GA04</accession>
<dbReference type="PANTHER" id="PTHR45828">
    <property type="entry name" value="CYTOCHROME B561/FERRIC REDUCTASE TRANSMEMBRANE"/>
    <property type="match status" value="1"/>
</dbReference>
<dbReference type="GO" id="GO:0016020">
    <property type="term" value="C:membrane"/>
    <property type="evidence" value="ECO:0007669"/>
    <property type="project" value="TreeGrafter"/>
</dbReference>
<keyword evidence="12" id="KW-1185">Reference proteome</keyword>
<dbReference type="InterPro" id="IPR042307">
    <property type="entry name" value="Reeler_sf"/>
</dbReference>
<dbReference type="GO" id="GO:0045087">
    <property type="term" value="P:innate immune response"/>
    <property type="evidence" value="ECO:0007669"/>
    <property type="project" value="UniProtKB-KW"/>
</dbReference>
<evidence type="ECO:0000313" key="12">
    <source>
        <dbReference type="Proteomes" id="UP001374579"/>
    </source>
</evidence>
<dbReference type="GO" id="GO:0042742">
    <property type="term" value="P:defense response to bacterium"/>
    <property type="evidence" value="ECO:0007669"/>
    <property type="project" value="UniProtKB-KW"/>
</dbReference>
<dbReference type="InterPro" id="IPR051237">
    <property type="entry name" value="Ferric-chelate_Red/DefProt"/>
</dbReference>
<dbReference type="GO" id="GO:0005576">
    <property type="term" value="C:extracellular region"/>
    <property type="evidence" value="ECO:0007669"/>
    <property type="project" value="UniProtKB-SubCell"/>
</dbReference>
<dbReference type="EMBL" id="JBAMIC010000011">
    <property type="protein sequence ID" value="KAK7100442.1"/>
    <property type="molecule type" value="Genomic_DNA"/>
</dbReference>
<proteinExistence type="inferred from homology"/>
<evidence type="ECO:0000259" key="10">
    <source>
        <dbReference type="PROSITE" id="PS51019"/>
    </source>
</evidence>
<evidence type="ECO:0000256" key="9">
    <source>
        <dbReference type="SAM" id="SignalP"/>
    </source>
</evidence>
<dbReference type="CDD" id="cd08544">
    <property type="entry name" value="Reeler"/>
    <property type="match status" value="1"/>
</dbReference>
<evidence type="ECO:0000256" key="5">
    <source>
        <dbReference type="ARBA" id="ARBA00022588"/>
    </source>
</evidence>
<keyword evidence="5" id="KW-0399">Innate immunity</keyword>
<evidence type="ECO:0000256" key="4">
    <source>
        <dbReference type="ARBA" id="ARBA00022529"/>
    </source>
</evidence>
<keyword evidence="6 9" id="KW-0732">Signal</keyword>
<evidence type="ECO:0000256" key="8">
    <source>
        <dbReference type="ARBA" id="ARBA00023022"/>
    </source>
</evidence>